<evidence type="ECO:0000313" key="2">
    <source>
        <dbReference type="Proteomes" id="UP000439903"/>
    </source>
</evidence>
<gene>
    <name evidence="1" type="ORF">F8M41_014057</name>
</gene>
<accession>A0A8H4ENS3</accession>
<protein>
    <submittedName>
        <fullName evidence="1">Uncharacterized protein</fullName>
    </submittedName>
</protein>
<keyword evidence="2" id="KW-1185">Reference proteome</keyword>
<comment type="caution">
    <text evidence="1">The sequence shown here is derived from an EMBL/GenBank/DDBJ whole genome shotgun (WGS) entry which is preliminary data.</text>
</comment>
<name>A0A8H4ENS3_GIGMA</name>
<dbReference type="OrthoDB" id="1658288at2759"/>
<organism evidence="1 2">
    <name type="scientific">Gigaspora margarita</name>
    <dbReference type="NCBI Taxonomy" id="4874"/>
    <lineage>
        <taxon>Eukaryota</taxon>
        <taxon>Fungi</taxon>
        <taxon>Fungi incertae sedis</taxon>
        <taxon>Mucoromycota</taxon>
        <taxon>Glomeromycotina</taxon>
        <taxon>Glomeromycetes</taxon>
        <taxon>Diversisporales</taxon>
        <taxon>Gigasporaceae</taxon>
        <taxon>Gigaspora</taxon>
    </lineage>
</organism>
<dbReference type="AlphaFoldDB" id="A0A8H4ENS3"/>
<sequence>MKQKRLLVRLKEYTVKSHINCHKKIYDTDNSIKTFHQYNNENSVYRILLIYGGAGTSTGGFICATLSMPDLSSSKPHFLATDLLEFYLNKKTSIFTRNHGIF</sequence>
<reference evidence="1 2" key="1">
    <citation type="journal article" date="2019" name="Environ. Microbiol.">
        <title>At the nexus of three kingdoms: the genome of the mycorrhizal fungus Gigaspora margarita provides insights into plant, endobacterial and fungal interactions.</title>
        <authorList>
            <person name="Venice F."/>
            <person name="Ghignone S."/>
            <person name="Salvioli di Fossalunga A."/>
            <person name="Amselem J."/>
            <person name="Novero M."/>
            <person name="Xianan X."/>
            <person name="Sedzielewska Toro K."/>
            <person name="Morin E."/>
            <person name="Lipzen A."/>
            <person name="Grigoriev I.V."/>
            <person name="Henrissat B."/>
            <person name="Martin F.M."/>
            <person name="Bonfante P."/>
        </authorList>
    </citation>
    <scope>NUCLEOTIDE SEQUENCE [LARGE SCALE GENOMIC DNA]</scope>
    <source>
        <strain evidence="1 2">BEG34</strain>
    </source>
</reference>
<proteinExistence type="predicted"/>
<dbReference type="EMBL" id="WTPW01000287">
    <property type="protein sequence ID" value="KAF0526545.1"/>
    <property type="molecule type" value="Genomic_DNA"/>
</dbReference>
<evidence type="ECO:0000313" key="1">
    <source>
        <dbReference type="EMBL" id="KAF0526545.1"/>
    </source>
</evidence>
<dbReference type="Gene3D" id="3.40.1090.10">
    <property type="entry name" value="Cytosolic phospholipase A2 catalytic domain"/>
    <property type="match status" value="1"/>
</dbReference>
<dbReference type="Proteomes" id="UP000439903">
    <property type="component" value="Unassembled WGS sequence"/>
</dbReference>